<dbReference type="Gene3D" id="3.30.420.240">
    <property type="match status" value="1"/>
</dbReference>
<dbReference type="EMBL" id="JBHTLD010000007">
    <property type="protein sequence ID" value="MFD1184897.1"/>
    <property type="molecule type" value="Genomic_DNA"/>
</dbReference>
<evidence type="ECO:0000313" key="2">
    <source>
        <dbReference type="EMBL" id="MFD1184897.1"/>
    </source>
</evidence>
<feature type="region of interest" description="Disordered" evidence="1">
    <location>
        <begin position="385"/>
        <end position="404"/>
    </location>
</feature>
<accession>A0ABW3SJ93</accession>
<proteinExistence type="predicted"/>
<name>A0ABW3SJ93_9BACT</name>
<sequence>MGEVKRVSPQEGFQEDFLSSAADIVIGGGAAGVGKTYALLMEGGRHIDNSGFGAVIFRRTSPQIRMEGGLWDTSLELYIGIGGSPKETTLDWKFPSGASVGFSHLQYENDKLNFQGSQIAMIGFDELTHFSESTFFYMLSRNRSTCGVEPYVRATCNPDPDSWVASFIDWWIDQEEKLPDGSPNPTYGLPIVERAGKVRYFTKDGDSIVWGDTAEEVVARCPHIFKGELANVRPKSVTFIPGSIYQNKELLSVDPGYLANLMAQDEATRASLLDGNWKIKLDGFGLFDYQRIYDMYTNEHAEGGKGYITIDAARFGSDLAVIWVWDGWRIVDLAWFPKSSTKDIADKVKEFEKQYKVPRSQTVCDADGVGGGVIDQCPGMQSFVNNAAPLPNPNGPKDKKGQPVKENYDNLKTQCFYMIADKVNAAAVYVPDGIAERRVGKKKVREYFNEELRAIKKANTDSDGKKGINSKEQQKNILRRSPDFADAFALRCFFELHQVKRVKSKTIKR</sequence>
<dbReference type="InterPro" id="IPR027417">
    <property type="entry name" value="P-loop_NTPase"/>
</dbReference>
<organism evidence="2 3">
    <name type="scientific">Pontibacter rugosus</name>
    <dbReference type="NCBI Taxonomy" id="1745966"/>
    <lineage>
        <taxon>Bacteria</taxon>
        <taxon>Pseudomonadati</taxon>
        <taxon>Bacteroidota</taxon>
        <taxon>Cytophagia</taxon>
        <taxon>Cytophagales</taxon>
        <taxon>Hymenobacteraceae</taxon>
        <taxon>Pontibacter</taxon>
    </lineage>
</organism>
<evidence type="ECO:0000313" key="3">
    <source>
        <dbReference type="Proteomes" id="UP001597094"/>
    </source>
</evidence>
<gene>
    <name evidence="2" type="ORF">ACFQ2O_01680</name>
</gene>
<reference evidence="3" key="1">
    <citation type="journal article" date="2019" name="Int. J. Syst. Evol. Microbiol.">
        <title>The Global Catalogue of Microorganisms (GCM) 10K type strain sequencing project: providing services to taxonomists for standard genome sequencing and annotation.</title>
        <authorList>
            <consortium name="The Broad Institute Genomics Platform"/>
            <consortium name="The Broad Institute Genome Sequencing Center for Infectious Disease"/>
            <person name="Wu L."/>
            <person name="Ma J."/>
        </authorList>
    </citation>
    <scope>NUCLEOTIDE SEQUENCE [LARGE SCALE GENOMIC DNA]</scope>
    <source>
        <strain evidence="3">JCM 31319</strain>
    </source>
</reference>
<comment type="caution">
    <text evidence="2">The sequence shown here is derived from an EMBL/GenBank/DDBJ whole genome shotgun (WGS) entry which is preliminary data.</text>
</comment>
<keyword evidence="3" id="KW-1185">Reference proteome</keyword>
<dbReference type="Proteomes" id="UP001597094">
    <property type="component" value="Unassembled WGS sequence"/>
</dbReference>
<protein>
    <submittedName>
        <fullName evidence="2">Terminase large subunit domain-containing protein</fullName>
    </submittedName>
</protein>
<dbReference type="Gene3D" id="3.40.50.300">
    <property type="entry name" value="P-loop containing nucleotide triphosphate hydrolases"/>
    <property type="match status" value="1"/>
</dbReference>
<evidence type="ECO:0000256" key="1">
    <source>
        <dbReference type="SAM" id="MobiDB-lite"/>
    </source>
</evidence>
<dbReference type="RefSeq" id="WP_377522408.1">
    <property type="nucleotide sequence ID" value="NZ_JBHTLD010000007.1"/>
</dbReference>
<dbReference type="Pfam" id="PF03237">
    <property type="entry name" value="Terminase_6N"/>
    <property type="match status" value="1"/>
</dbReference>